<comment type="subcellular location">
    <subcellularLocation>
        <location evidence="1">Endomembrane system</location>
        <topology evidence="1">Multi-pass membrane protein</topology>
    </subcellularLocation>
</comment>
<gene>
    <name evidence="9" type="ORF">M983_1225</name>
</gene>
<comment type="caution">
    <text evidence="9">The sequence shown here is derived from an EMBL/GenBank/DDBJ whole genome shotgun (WGS) entry which is preliminary data.</text>
</comment>
<dbReference type="Proteomes" id="UP000094023">
    <property type="component" value="Unassembled WGS sequence"/>
</dbReference>
<evidence type="ECO:0000313" key="9">
    <source>
        <dbReference type="EMBL" id="OAT33248.1"/>
    </source>
</evidence>
<feature type="transmembrane region" description="Helical" evidence="7">
    <location>
        <begin position="137"/>
        <end position="155"/>
    </location>
</feature>
<comment type="similarity">
    <text evidence="2">Belongs to the major facilitator superfamily.</text>
</comment>
<feature type="transmembrane region" description="Helical" evidence="7">
    <location>
        <begin position="360"/>
        <end position="381"/>
    </location>
</feature>
<evidence type="ECO:0000256" key="4">
    <source>
        <dbReference type="ARBA" id="ARBA00022692"/>
    </source>
</evidence>
<feature type="transmembrane region" description="Helical" evidence="7">
    <location>
        <begin position="161"/>
        <end position="184"/>
    </location>
</feature>
<feature type="transmembrane region" description="Helical" evidence="7">
    <location>
        <begin position="302"/>
        <end position="322"/>
    </location>
</feature>
<dbReference type="PATRIC" id="fig|1354337.4.peg.1246"/>
<feature type="transmembrane region" description="Helical" evidence="7">
    <location>
        <begin position="205"/>
        <end position="227"/>
    </location>
</feature>
<dbReference type="OrthoDB" id="5858672at2"/>
<keyword evidence="3" id="KW-0813">Transport</keyword>
<dbReference type="PROSITE" id="PS50850">
    <property type="entry name" value="MFS"/>
    <property type="match status" value="1"/>
</dbReference>
<feature type="transmembrane region" description="Helical" evidence="7">
    <location>
        <begin position="74"/>
        <end position="94"/>
    </location>
</feature>
<dbReference type="InterPro" id="IPR020846">
    <property type="entry name" value="MFS_dom"/>
</dbReference>
<reference evidence="9 10" key="1">
    <citation type="submission" date="2016-04" db="EMBL/GenBank/DDBJ databases">
        <title>ATOL: Assembling a taxonomically balanced genome-scale reconstruction of the evolutionary history of the Enterobacteriaceae.</title>
        <authorList>
            <person name="Plunkett G.III."/>
            <person name="Neeno-Eckwall E.C."/>
            <person name="Glasner J.D."/>
            <person name="Perna N.T."/>
        </authorList>
    </citation>
    <scope>NUCLEOTIDE SEQUENCE [LARGE SCALE GENOMIC DNA]</scope>
    <source>
        <strain evidence="9 10">ATCC 19692</strain>
    </source>
</reference>
<dbReference type="AlphaFoldDB" id="A0A198G821"/>
<dbReference type="GO" id="GO:0022857">
    <property type="term" value="F:transmembrane transporter activity"/>
    <property type="evidence" value="ECO:0007669"/>
    <property type="project" value="InterPro"/>
</dbReference>
<evidence type="ECO:0000256" key="6">
    <source>
        <dbReference type="ARBA" id="ARBA00023136"/>
    </source>
</evidence>
<feature type="domain" description="Major facilitator superfamily (MFS) profile" evidence="8">
    <location>
        <begin position="9"/>
        <end position="386"/>
    </location>
</feature>
<dbReference type="STRING" id="1354337.M983_1225"/>
<accession>A0A198G821</accession>
<name>A0A198G821_9GAMM</name>
<dbReference type="PANTHER" id="PTHR23514:SF3">
    <property type="entry name" value="BYPASS OF STOP CODON PROTEIN 6"/>
    <property type="match status" value="1"/>
</dbReference>
<dbReference type="RefSeq" id="WP_066748677.1">
    <property type="nucleotide sequence ID" value="NZ_LXEN01000051.1"/>
</dbReference>
<sequence>MAKQQKWKVFFLLFVTMFLLGGIQNTKGLILEQVQHDISLNMGQVGTLITFFQIGFLVASLLTGYFTDKKGLKVMMFIGSLMMAVGLTGTSLAFNVILFFGFYLVIGLGIGSMLVSIVTVIPTFYKEKAGMMFNVSNAMFGVGMIVTPLILQYLFSHSISWRSFYVGVAVIVAVILVVLSTLKIENSAQVDMKFSDFLDLLTQKSLLLVILFIMLYVAAEAAFLNFFPIFYTSMDIGNMTNAQKAETAAYVISSFAFLFTIGRFIGGFINLALGDRKTLILFSLFSLIAIIVSRLFVQDIVYLFMVFGFALSVLFPTAAAVATKLTSKSGSVMGLIYVASGVGGALAGSLIGQVSESYNVSIGFNLIIVFVALFFILSLFIKEHKQQ</sequence>
<feature type="transmembrane region" description="Helical" evidence="7">
    <location>
        <begin position="100"/>
        <end position="125"/>
    </location>
</feature>
<evidence type="ECO:0000256" key="1">
    <source>
        <dbReference type="ARBA" id="ARBA00004127"/>
    </source>
</evidence>
<dbReference type="InterPro" id="IPR036259">
    <property type="entry name" value="MFS_trans_sf"/>
</dbReference>
<evidence type="ECO:0000259" key="8">
    <source>
        <dbReference type="PROSITE" id="PS50850"/>
    </source>
</evidence>
<feature type="transmembrane region" description="Helical" evidence="7">
    <location>
        <begin position="247"/>
        <end position="266"/>
    </location>
</feature>
<evidence type="ECO:0000313" key="10">
    <source>
        <dbReference type="Proteomes" id="UP000094023"/>
    </source>
</evidence>
<feature type="transmembrane region" description="Helical" evidence="7">
    <location>
        <begin position="278"/>
        <end position="296"/>
    </location>
</feature>
<dbReference type="EMBL" id="LXEN01000051">
    <property type="protein sequence ID" value="OAT33248.1"/>
    <property type="molecule type" value="Genomic_DNA"/>
</dbReference>
<dbReference type="Pfam" id="PF07690">
    <property type="entry name" value="MFS_1"/>
    <property type="match status" value="1"/>
</dbReference>
<keyword evidence="5 7" id="KW-1133">Transmembrane helix</keyword>
<organism evidence="9 10">
    <name type="scientific">Proteus myxofaciens ATCC 19692</name>
    <dbReference type="NCBI Taxonomy" id="1354337"/>
    <lineage>
        <taxon>Bacteria</taxon>
        <taxon>Pseudomonadati</taxon>
        <taxon>Pseudomonadota</taxon>
        <taxon>Gammaproteobacteria</taxon>
        <taxon>Enterobacterales</taxon>
        <taxon>Morganellaceae</taxon>
        <taxon>Proteus</taxon>
    </lineage>
</organism>
<evidence type="ECO:0000256" key="5">
    <source>
        <dbReference type="ARBA" id="ARBA00022989"/>
    </source>
</evidence>
<evidence type="ECO:0000256" key="7">
    <source>
        <dbReference type="SAM" id="Phobius"/>
    </source>
</evidence>
<dbReference type="PANTHER" id="PTHR23514">
    <property type="entry name" value="BYPASS OF STOP CODON PROTEIN 6"/>
    <property type="match status" value="1"/>
</dbReference>
<feature type="transmembrane region" description="Helical" evidence="7">
    <location>
        <begin position="44"/>
        <end position="67"/>
    </location>
</feature>
<keyword evidence="6 7" id="KW-0472">Membrane</keyword>
<evidence type="ECO:0000256" key="2">
    <source>
        <dbReference type="ARBA" id="ARBA00008335"/>
    </source>
</evidence>
<dbReference type="GO" id="GO:0016020">
    <property type="term" value="C:membrane"/>
    <property type="evidence" value="ECO:0007669"/>
    <property type="project" value="TreeGrafter"/>
</dbReference>
<dbReference type="Gene3D" id="1.20.1250.20">
    <property type="entry name" value="MFS general substrate transporter like domains"/>
    <property type="match status" value="2"/>
</dbReference>
<protein>
    <recommendedName>
        <fullName evidence="8">Major facilitator superfamily (MFS) profile domain-containing protein</fullName>
    </recommendedName>
</protein>
<feature type="transmembrane region" description="Helical" evidence="7">
    <location>
        <begin position="334"/>
        <end position="354"/>
    </location>
</feature>
<keyword evidence="4 7" id="KW-0812">Transmembrane</keyword>
<proteinExistence type="inferred from homology"/>
<dbReference type="GO" id="GO:0012505">
    <property type="term" value="C:endomembrane system"/>
    <property type="evidence" value="ECO:0007669"/>
    <property type="project" value="UniProtKB-SubCell"/>
</dbReference>
<evidence type="ECO:0000256" key="3">
    <source>
        <dbReference type="ARBA" id="ARBA00022448"/>
    </source>
</evidence>
<keyword evidence="10" id="KW-1185">Reference proteome</keyword>
<dbReference type="InterPro" id="IPR011701">
    <property type="entry name" value="MFS"/>
</dbReference>
<dbReference type="SUPFAM" id="SSF103473">
    <property type="entry name" value="MFS general substrate transporter"/>
    <property type="match status" value="1"/>
</dbReference>
<dbReference type="InterPro" id="IPR051788">
    <property type="entry name" value="MFS_Transporter"/>
</dbReference>